<dbReference type="EMBL" id="JACHDY010000003">
    <property type="protein sequence ID" value="MBB5317838.1"/>
    <property type="molecule type" value="Genomic_DNA"/>
</dbReference>
<organism evidence="1 2">
    <name type="scientific">Tunturiibacter empetritectus</name>
    <dbReference type="NCBI Taxonomy" id="3069691"/>
    <lineage>
        <taxon>Bacteria</taxon>
        <taxon>Pseudomonadati</taxon>
        <taxon>Acidobacteriota</taxon>
        <taxon>Terriglobia</taxon>
        <taxon>Terriglobales</taxon>
        <taxon>Acidobacteriaceae</taxon>
        <taxon>Tunturiibacter</taxon>
    </lineage>
</organism>
<dbReference type="GO" id="GO:0016853">
    <property type="term" value="F:isomerase activity"/>
    <property type="evidence" value="ECO:0007669"/>
    <property type="project" value="UniProtKB-KW"/>
</dbReference>
<proteinExistence type="predicted"/>
<comment type="caution">
    <text evidence="1">The sequence shown here is derived from an EMBL/GenBank/DDBJ whole genome shotgun (WGS) entry which is preliminary data.</text>
</comment>
<evidence type="ECO:0000313" key="1">
    <source>
        <dbReference type="EMBL" id="MBB5317838.1"/>
    </source>
</evidence>
<keyword evidence="2" id="KW-1185">Reference proteome</keyword>
<evidence type="ECO:0000313" key="2">
    <source>
        <dbReference type="Proteomes" id="UP000568106"/>
    </source>
</evidence>
<dbReference type="Pfam" id="PF07366">
    <property type="entry name" value="SnoaL"/>
    <property type="match status" value="1"/>
</dbReference>
<accession>A0A7W8IIL6</accession>
<dbReference type="GO" id="GO:0030638">
    <property type="term" value="P:polyketide metabolic process"/>
    <property type="evidence" value="ECO:0007669"/>
    <property type="project" value="InterPro"/>
</dbReference>
<name>A0A7W8IIL6_9BACT</name>
<protein>
    <submittedName>
        <fullName evidence="1">Steroid delta-isomerase-like uncharacterized protein</fullName>
    </submittedName>
</protein>
<sequence>MKIAVLMLLSCLTFGVNRDCAAADLDKSAENAALIRAHHEAMNRGDWKNASTYYAEDTKNFGTPGGRQRLRMVYEDIWTTFPDFRLDIIDLVAKDDVVVVRCRESGTHLGVQRRSVNGGLLIGVPPTHKHFEVEVMHWYKIRDGKIVDHYGARDDVGMMEQLGLLAEPQPKP</sequence>
<reference evidence="1" key="1">
    <citation type="submission" date="2020-08" db="EMBL/GenBank/DDBJ databases">
        <title>Genomic Encyclopedia of Type Strains, Phase IV (KMG-V): Genome sequencing to study the core and pangenomes of soil and plant-associated prokaryotes.</title>
        <authorList>
            <person name="Whitman W."/>
        </authorList>
    </citation>
    <scope>NUCLEOTIDE SEQUENCE [LARGE SCALE GENOMIC DNA]</scope>
    <source>
        <strain evidence="1">M8UP27</strain>
    </source>
</reference>
<dbReference type="AlphaFoldDB" id="A0A7W8IIL6"/>
<dbReference type="PANTHER" id="PTHR38436:SF1">
    <property type="entry name" value="ESTER CYCLASE"/>
    <property type="match status" value="1"/>
</dbReference>
<dbReference type="SUPFAM" id="SSF54427">
    <property type="entry name" value="NTF2-like"/>
    <property type="match status" value="1"/>
</dbReference>
<gene>
    <name evidence="1" type="ORF">HDF09_002524</name>
</gene>
<dbReference type="InterPro" id="IPR032710">
    <property type="entry name" value="NTF2-like_dom_sf"/>
</dbReference>
<dbReference type="Gene3D" id="3.10.450.50">
    <property type="match status" value="1"/>
</dbReference>
<dbReference type="InterPro" id="IPR009959">
    <property type="entry name" value="Cyclase_SnoaL-like"/>
</dbReference>
<dbReference type="Proteomes" id="UP000568106">
    <property type="component" value="Unassembled WGS sequence"/>
</dbReference>
<dbReference type="PANTHER" id="PTHR38436">
    <property type="entry name" value="POLYKETIDE CYCLASE SNOAL-LIKE DOMAIN"/>
    <property type="match status" value="1"/>
</dbReference>